<name>G0WFJ6_NAUDC</name>
<feature type="compositionally biased region" description="Basic and acidic residues" evidence="1">
    <location>
        <begin position="139"/>
        <end position="157"/>
    </location>
</feature>
<accession>G0WFJ6</accession>
<feature type="compositionally biased region" description="Polar residues" evidence="1">
    <location>
        <begin position="753"/>
        <end position="763"/>
    </location>
</feature>
<feature type="compositionally biased region" description="Basic and acidic residues" evidence="1">
    <location>
        <begin position="834"/>
        <end position="845"/>
    </location>
</feature>
<dbReference type="HOGENOM" id="CLU_248051_0_0_1"/>
<protein>
    <submittedName>
        <fullName evidence="2">Uncharacterized protein</fullName>
    </submittedName>
</protein>
<feature type="compositionally biased region" description="Basic and acidic residues" evidence="1">
    <location>
        <begin position="406"/>
        <end position="415"/>
    </location>
</feature>
<feature type="region of interest" description="Disordered" evidence="1">
    <location>
        <begin position="1171"/>
        <end position="1194"/>
    </location>
</feature>
<feature type="compositionally biased region" description="Low complexity" evidence="1">
    <location>
        <begin position="444"/>
        <end position="460"/>
    </location>
</feature>
<feature type="compositionally biased region" description="Basic and acidic residues" evidence="1">
    <location>
        <begin position="1483"/>
        <end position="1494"/>
    </location>
</feature>
<feature type="compositionally biased region" description="Polar residues" evidence="1">
    <location>
        <begin position="394"/>
        <end position="404"/>
    </location>
</feature>
<feature type="compositionally biased region" description="Polar residues" evidence="1">
    <location>
        <begin position="275"/>
        <end position="285"/>
    </location>
</feature>
<feature type="compositionally biased region" description="Polar residues" evidence="1">
    <location>
        <begin position="433"/>
        <end position="443"/>
    </location>
</feature>
<feature type="region of interest" description="Disordered" evidence="1">
    <location>
        <begin position="749"/>
        <end position="921"/>
    </location>
</feature>
<dbReference type="EMBL" id="HE580274">
    <property type="protein sequence ID" value="CCD26557.1"/>
    <property type="molecule type" value="Genomic_DNA"/>
</dbReference>
<feature type="region of interest" description="Disordered" evidence="1">
    <location>
        <begin position="531"/>
        <end position="550"/>
    </location>
</feature>
<reference evidence="2 3" key="1">
    <citation type="journal article" date="2011" name="Proc. Natl. Acad. Sci. U.S.A.">
        <title>Evolutionary erosion of yeast sex chromosomes by mating-type switching accidents.</title>
        <authorList>
            <person name="Gordon J.L."/>
            <person name="Armisen D."/>
            <person name="Proux-Wera E."/>
            <person name="Oheigeartaigh S.S."/>
            <person name="Byrne K.P."/>
            <person name="Wolfe K.H."/>
        </authorList>
    </citation>
    <scope>NUCLEOTIDE SEQUENCE [LARGE SCALE GENOMIC DNA]</scope>
    <source>
        <strain evidence="3">ATCC 10597 / BCRC 20456 / CBS 421 / NBRC 0211 / NRRL Y-12639</strain>
    </source>
</reference>
<dbReference type="OrthoDB" id="4055124at2759"/>
<sequence>MEGGYDDDTAGRRTYSTTKPIEHNLKSSDNNTNQNSAESDRKLSQGSNTDARTNRQPEIQTERRTSIGDKIKNVTYPILGISKKNSRDDDEKLRDVPAFSSTTTTTTTTTSPPTTPTAKTTTSKNQGTYTTPTSTTESKPPKWKEPFSSDRNTDRNVPKNINKNIGIPGCGMADKPTTTSKSNPAQITKKDLASNAAQTRRKLSHSEMYSTQIPAGCENTGVPGFEDSERTHIPGTLRGKDQETHQHHHHHHNQNKGQKQEEYTGTGMARYPSAPSKTQNQYKLEQQQKDVKKNQGIIKTPGSTAVGGGTTPRTKKQPSSATSKIAPGFTTPDDTNVTVKKTVKQEKTSVQKNPIPKAGIVGSKKGATIAATTGATKPSSIPKQVPKSKDLTGFATSDDMNIQSMKPKERMKTMQKETNPNILSGFDTKPETDMSQWSNTKQQATTGAAGRVGATDSSSTTKRDTTYESTKPITTDVFKEAPIGREQLKERKAHVGVAGKGRNIGTTAVEEIPFVPVDQMQEDLHQGAQGVDMNKNYHTGSRTNKDLGTIKREIDASERETKPVKAHAVGETPFVVTEPMQEDLYQGAKDVNMNKNYHTGARTDKDLGTIKREIDVSERESKSMDTNAIGETPFVPADPMQEDLYQGAKGVDMNKNYHTDARTDKDLDTIKREIAIAESRGTEAGPGAGAGAGAVAIGEIPFVPSEPMQEDLYQGTEGVDMNKDYHTDARTDQDLDSIKRDIEAIEKQRTKTVESTFSTSGQNKELPGFSTADDMNVSAKKKEYPTLAPERNPNILSGFDTKPDTNLSNWSKKKDKPKELSGFLTANDMNVSAKKKEYTTTEPEKNPNILSGFDTKPDTNLSNWSKNKQDKPKETSNRSKNEEKPRQLPGFSTADDMNVSATKKEEHAIEGQNKKPEIHGAFDSLPDTNLSEWSQTKSANAPTHAKPPTMAYDWLTLTSTQPAAGVTSAGTPAPTTASSTSPAAVVGAWPQTDGTFDDVAVKSGQYGLDSALNNGKKEKQFDYHIKKNISTDVNKGAVPASQTHQDKMMNIGGASNVDTTYNVDKSIRTDIFKDTPKEKYRSGVGKDLGVQRQGTRSGAGAGVGIVALGEVPFTATEQMQEDLHQGAEGIDMHKDYHTGAKIDVNRAADFGYEPINTGKDLNRDTGYNITKPIETDIRPNTDMKDNKDTGTESFKPNFMKLARTDESFGKSATINRDNNITAGGNIPSGIGKAPLDTEKPKESNVSKGFYSGDKLSSMRDNAMDKHNNGINDNGTDSIADTTRTIYSGHSANDYEVKKNINSENFDESIEPLLGISKNNDLPVKENPESEFKYSKGNYDETMMDTTEPKKQTDDDDLTKKNLLEEREQFMKTHHGGQSLGGQRIGSIGSYGETVGNYPSLIDPDVPTYGFTEETEHVSSYVANRTEPRRKASYGSTGSAGSTGKSLSPGEHVDYYKVSKAEHKVPRSQARGNEYLTEEEQQEGEMRTSSKDDNKGGFFRRVSISIMNQLPKPKM</sequence>
<keyword evidence="3" id="KW-1185">Reference proteome</keyword>
<evidence type="ECO:0000256" key="1">
    <source>
        <dbReference type="SAM" id="MobiDB-lite"/>
    </source>
</evidence>
<dbReference type="GeneID" id="11496087"/>
<dbReference type="KEGG" id="ndi:NDAI_0H03840"/>
<feature type="compositionally biased region" description="Basic and acidic residues" evidence="1">
    <location>
        <begin position="902"/>
        <end position="920"/>
    </location>
</feature>
<evidence type="ECO:0000313" key="3">
    <source>
        <dbReference type="Proteomes" id="UP000000689"/>
    </source>
</evidence>
<feature type="region of interest" description="Disordered" evidence="1">
    <location>
        <begin position="616"/>
        <end position="640"/>
    </location>
</feature>
<feature type="compositionally biased region" description="Low complexity" evidence="1">
    <location>
        <begin position="100"/>
        <end position="138"/>
    </location>
</feature>
<feature type="region of interest" description="Disordered" evidence="1">
    <location>
        <begin position="371"/>
        <end position="485"/>
    </location>
</feature>
<feature type="region of interest" description="Disordered" evidence="1">
    <location>
        <begin position="1214"/>
        <end position="1253"/>
    </location>
</feature>
<feature type="compositionally biased region" description="Basic and acidic residues" evidence="1">
    <location>
        <begin position="867"/>
        <end position="886"/>
    </location>
</feature>
<feature type="compositionally biased region" description="Basic and acidic residues" evidence="1">
    <location>
        <begin position="85"/>
        <end position="95"/>
    </location>
</feature>
<dbReference type="Proteomes" id="UP000000689">
    <property type="component" value="Chromosome 8"/>
</dbReference>
<feature type="compositionally biased region" description="Basic and acidic residues" evidence="1">
    <location>
        <begin position="1173"/>
        <end position="1190"/>
    </location>
</feature>
<feature type="compositionally biased region" description="Polar residues" evidence="1">
    <location>
        <begin position="27"/>
        <end position="37"/>
    </location>
</feature>
<dbReference type="OMA" id="PMQEDLY"/>
<gene>
    <name evidence="2" type="primary">NDAI0H03840</name>
    <name evidence="2" type="ordered locus">NDAI_0H03840</name>
</gene>
<feature type="compositionally biased region" description="Low complexity" evidence="1">
    <location>
        <begin position="1432"/>
        <end position="1447"/>
    </location>
</feature>
<feature type="compositionally biased region" description="Basic and acidic residues" evidence="1">
    <location>
        <begin position="52"/>
        <end position="72"/>
    </location>
</feature>
<organism evidence="2 3">
    <name type="scientific">Naumovozyma dairenensis (strain ATCC 10597 / BCRC 20456 / CBS 421 / NBRC 0211 / NRRL Y-12639)</name>
    <name type="common">Saccharomyces dairenensis</name>
    <dbReference type="NCBI Taxonomy" id="1071378"/>
    <lineage>
        <taxon>Eukaryota</taxon>
        <taxon>Fungi</taxon>
        <taxon>Dikarya</taxon>
        <taxon>Ascomycota</taxon>
        <taxon>Saccharomycotina</taxon>
        <taxon>Saccharomycetes</taxon>
        <taxon>Saccharomycetales</taxon>
        <taxon>Saccharomycetaceae</taxon>
        <taxon>Naumovozyma</taxon>
    </lineage>
</organism>
<feature type="compositionally biased region" description="Basic and acidic residues" evidence="1">
    <location>
        <begin position="1450"/>
        <end position="1464"/>
    </location>
</feature>
<feature type="compositionally biased region" description="Basic and acidic residues" evidence="1">
    <location>
        <begin position="1235"/>
        <end position="1244"/>
    </location>
</feature>
<dbReference type="RefSeq" id="XP_003671800.1">
    <property type="nucleotide sequence ID" value="XM_003671752.1"/>
</dbReference>
<feature type="region of interest" description="Disordered" evidence="1">
    <location>
        <begin position="1423"/>
        <end position="1514"/>
    </location>
</feature>
<evidence type="ECO:0000313" key="2">
    <source>
        <dbReference type="EMBL" id="CCD26557.1"/>
    </source>
</evidence>
<feature type="region of interest" description="Disordered" evidence="1">
    <location>
        <begin position="1"/>
        <end position="338"/>
    </location>
</feature>
<proteinExistence type="predicted"/>
<feature type="compositionally biased region" description="Basic and acidic residues" evidence="1">
    <location>
        <begin position="227"/>
        <end position="245"/>
    </location>
</feature>
<feature type="compositionally biased region" description="Polar residues" evidence="1">
    <location>
        <begin position="176"/>
        <end position="186"/>
    </location>
</feature>